<dbReference type="GO" id="GO:0015562">
    <property type="term" value="F:efflux transmembrane transporter activity"/>
    <property type="evidence" value="ECO:0007669"/>
    <property type="project" value="InterPro"/>
</dbReference>
<accession>A0A7H0VCV2</accession>
<dbReference type="InterPro" id="IPR003423">
    <property type="entry name" value="OMP_efflux"/>
</dbReference>
<dbReference type="RefSeq" id="WP_210758082.1">
    <property type="nucleotide sequence ID" value="NZ_CP060139.1"/>
</dbReference>
<dbReference type="Proteomes" id="UP000516305">
    <property type="component" value="Chromosome"/>
</dbReference>
<sequence length="242" mass="27763">MLRKLFLLLGFLCLISLTNVQAQTFGRTEKAVSEDSLIIDLADYLPPLNLLIDSAVANAPQIEYYRQRQLMFEYEIGIGRNQWMEGVRVYTNYNLGTSGASDGNIFIQGFQYGINAQIPLSMFFGQRDAGKMSKAASMAEEAQKQRTVIEIETEVEETFSRLFMLRDLIKEATNAKESAQFIYEQSEAKYIRGEISLDELGQNADLRTKWATNYITLKTQFYDTYRRLERLVGVPFSKFNDN</sequence>
<feature type="chain" id="PRO_5028973154" evidence="8">
    <location>
        <begin position="23"/>
        <end position="242"/>
    </location>
</feature>
<evidence type="ECO:0000256" key="7">
    <source>
        <dbReference type="ARBA" id="ARBA00023237"/>
    </source>
</evidence>
<organism evidence="9 10">
    <name type="scientific">Croceimicrobium hydrocarbonivorans</name>
    <dbReference type="NCBI Taxonomy" id="2761580"/>
    <lineage>
        <taxon>Bacteria</taxon>
        <taxon>Pseudomonadati</taxon>
        <taxon>Bacteroidota</taxon>
        <taxon>Flavobacteriia</taxon>
        <taxon>Flavobacteriales</taxon>
        <taxon>Owenweeksiaceae</taxon>
        <taxon>Croceimicrobium</taxon>
    </lineage>
</organism>
<keyword evidence="10" id="KW-1185">Reference proteome</keyword>
<keyword evidence="4" id="KW-1134">Transmembrane beta strand</keyword>
<dbReference type="Gene3D" id="1.20.1600.10">
    <property type="entry name" value="Outer membrane efflux proteins (OEP)"/>
    <property type="match status" value="1"/>
</dbReference>
<dbReference type="EMBL" id="CP060139">
    <property type="protein sequence ID" value="QNR23550.1"/>
    <property type="molecule type" value="Genomic_DNA"/>
</dbReference>
<proteinExistence type="inferred from homology"/>
<dbReference type="GO" id="GO:0009279">
    <property type="term" value="C:cell outer membrane"/>
    <property type="evidence" value="ECO:0007669"/>
    <property type="project" value="UniProtKB-SubCell"/>
</dbReference>
<dbReference type="KEGG" id="chyd:H4K34_14355"/>
<dbReference type="GO" id="GO:1990281">
    <property type="term" value="C:efflux pump complex"/>
    <property type="evidence" value="ECO:0007669"/>
    <property type="project" value="TreeGrafter"/>
</dbReference>
<keyword evidence="6" id="KW-0472">Membrane</keyword>
<name>A0A7H0VCV2_9FLAO</name>
<dbReference type="AlphaFoldDB" id="A0A7H0VCV2"/>
<evidence type="ECO:0000256" key="1">
    <source>
        <dbReference type="ARBA" id="ARBA00004442"/>
    </source>
</evidence>
<keyword evidence="3" id="KW-0813">Transport</keyword>
<dbReference type="SUPFAM" id="SSF56954">
    <property type="entry name" value="Outer membrane efflux proteins (OEP)"/>
    <property type="match status" value="1"/>
</dbReference>
<dbReference type="InterPro" id="IPR051906">
    <property type="entry name" value="TolC-like"/>
</dbReference>
<keyword evidence="5" id="KW-0812">Transmembrane</keyword>
<evidence type="ECO:0000256" key="8">
    <source>
        <dbReference type="SAM" id="SignalP"/>
    </source>
</evidence>
<evidence type="ECO:0000256" key="3">
    <source>
        <dbReference type="ARBA" id="ARBA00022448"/>
    </source>
</evidence>
<evidence type="ECO:0000256" key="2">
    <source>
        <dbReference type="ARBA" id="ARBA00007613"/>
    </source>
</evidence>
<evidence type="ECO:0000256" key="4">
    <source>
        <dbReference type="ARBA" id="ARBA00022452"/>
    </source>
</evidence>
<feature type="signal peptide" evidence="8">
    <location>
        <begin position="1"/>
        <end position="22"/>
    </location>
</feature>
<reference evidence="9 10" key="1">
    <citation type="submission" date="2020-08" db="EMBL/GenBank/DDBJ databases">
        <title>Croceimicrobium hydrocarbonivorans gen. nov., sp. nov., a novel marine bacterium isolated from a bacterial consortium that degrades polyethylene terephthalate.</title>
        <authorList>
            <person name="Liu R."/>
        </authorList>
    </citation>
    <scope>NUCLEOTIDE SEQUENCE [LARGE SCALE GENOMIC DNA]</scope>
    <source>
        <strain evidence="9 10">A20-9</strain>
    </source>
</reference>
<evidence type="ECO:0000313" key="9">
    <source>
        <dbReference type="EMBL" id="QNR23550.1"/>
    </source>
</evidence>
<dbReference type="Pfam" id="PF02321">
    <property type="entry name" value="OEP"/>
    <property type="match status" value="1"/>
</dbReference>
<protein>
    <submittedName>
        <fullName evidence="9">TolC family protein</fullName>
    </submittedName>
</protein>
<comment type="similarity">
    <text evidence="2">Belongs to the outer membrane factor (OMF) (TC 1.B.17) family.</text>
</comment>
<evidence type="ECO:0000256" key="5">
    <source>
        <dbReference type="ARBA" id="ARBA00022692"/>
    </source>
</evidence>
<evidence type="ECO:0000256" key="6">
    <source>
        <dbReference type="ARBA" id="ARBA00023136"/>
    </source>
</evidence>
<evidence type="ECO:0000313" key="10">
    <source>
        <dbReference type="Proteomes" id="UP000516305"/>
    </source>
</evidence>
<dbReference type="PANTHER" id="PTHR30026">
    <property type="entry name" value="OUTER MEMBRANE PROTEIN TOLC"/>
    <property type="match status" value="1"/>
</dbReference>
<dbReference type="GO" id="GO:0015288">
    <property type="term" value="F:porin activity"/>
    <property type="evidence" value="ECO:0007669"/>
    <property type="project" value="TreeGrafter"/>
</dbReference>
<keyword evidence="8" id="KW-0732">Signal</keyword>
<gene>
    <name evidence="9" type="ORF">H4K34_14355</name>
</gene>
<dbReference type="PANTHER" id="PTHR30026:SF20">
    <property type="entry name" value="OUTER MEMBRANE PROTEIN TOLC"/>
    <property type="match status" value="1"/>
</dbReference>
<keyword evidence="7" id="KW-0998">Cell outer membrane</keyword>
<comment type="subcellular location">
    <subcellularLocation>
        <location evidence="1">Cell outer membrane</location>
    </subcellularLocation>
</comment>